<dbReference type="KEGG" id="fla:SY85_11860"/>
<dbReference type="STRING" id="1492898.SY85_11860"/>
<dbReference type="EMBL" id="CP011390">
    <property type="protein sequence ID" value="ANE51092.1"/>
    <property type="molecule type" value="Genomic_DNA"/>
</dbReference>
<dbReference type="PANTHER" id="PTHR43312:SF1">
    <property type="entry name" value="NADP-DEPENDENT OXIDOREDUCTASE DOMAIN-CONTAINING PROTEIN"/>
    <property type="match status" value="1"/>
</dbReference>
<dbReference type="RefSeq" id="WP_066404738.1">
    <property type="nucleotide sequence ID" value="NZ_CP011390.1"/>
</dbReference>
<dbReference type="OrthoDB" id="9773828at2"/>
<evidence type="ECO:0000313" key="2">
    <source>
        <dbReference type="EMBL" id="ANE51092.1"/>
    </source>
</evidence>
<dbReference type="Proteomes" id="UP000077177">
    <property type="component" value="Chromosome"/>
</dbReference>
<organism evidence="2 3">
    <name type="scientific">Flavisolibacter tropicus</name>
    <dbReference type="NCBI Taxonomy" id="1492898"/>
    <lineage>
        <taxon>Bacteria</taxon>
        <taxon>Pseudomonadati</taxon>
        <taxon>Bacteroidota</taxon>
        <taxon>Chitinophagia</taxon>
        <taxon>Chitinophagales</taxon>
        <taxon>Chitinophagaceae</taxon>
        <taxon>Flavisolibacter</taxon>
    </lineage>
</organism>
<proteinExistence type="predicted"/>
<dbReference type="Pfam" id="PF00248">
    <property type="entry name" value="Aldo_ket_red"/>
    <property type="match status" value="1"/>
</dbReference>
<feature type="domain" description="NADP-dependent oxidoreductase" evidence="1">
    <location>
        <begin position="15"/>
        <end position="314"/>
    </location>
</feature>
<gene>
    <name evidence="2" type="ORF">SY85_11860</name>
</gene>
<name>A0A172TVR4_9BACT</name>
<dbReference type="InterPro" id="IPR053135">
    <property type="entry name" value="AKR2_Oxidoreductase"/>
</dbReference>
<evidence type="ECO:0000313" key="3">
    <source>
        <dbReference type="Proteomes" id="UP000077177"/>
    </source>
</evidence>
<dbReference type="CDD" id="cd19086">
    <property type="entry name" value="AKR_AKR11C1"/>
    <property type="match status" value="1"/>
</dbReference>
<dbReference type="PANTHER" id="PTHR43312">
    <property type="entry name" value="D-THREO-ALDOSE 1-DEHYDROGENASE"/>
    <property type="match status" value="1"/>
</dbReference>
<evidence type="ECO:0000259" key="1">
    <source>
        <dbReference type="Pfam" id="PF00248"/>
    </source>
</evidence>
<reference evidence="3" key="1">
    <citation type="submission" date="2015-01" db="EMBL/GenBank/DDBJ databases">
        <title>Flavisolibacter sp./LCS9/ whole genome sequencing.</title>
        <authorList>
            <person name="Kim M.K."/>
            <person name="Srinivasan S."/>
            <person name="Lee J.-J."/>
        </authorList>
    </citation>
    <scope>NUCLEOTIDE SEQUENCE [LARGE SCALE GENOMIC DNA]</scope>
    <source>
        <strain evidence="3">LCS9</strain>
    </source>
</reference>
<keyword evidence="3" id="KW-1185">Reference proteome</keyword>
<reference evidence="2 3" key="2">
    <citation type="journal article" date="2016" name="Int. J. Syst. Evol. Microbiol.">
        <title>Flavisolibacter tropicus sp. nov., isolated from tropical soil.</title>
        <authorList>
            <person name="Lee J.J."/>
            <person name="Kang M.S."/>
            <person name="Kim G.S."/>
            <person name="Lee C.S."/>
            <person name="Lim S."/>
            <person name="Lee J."/>
            <person name="Roh S.H."/>
            <person name="Kang H."/>
            <person name="Ha J.M."/>
            <person name="Bae S."/>
            <person name="Jung H.Y."/>
            <person name="Kim M.K."/>
        </authorList>
    </citation>
    <scope>NUCLEOTIDE SEQUENCE [LARGE SCALE GENOMIC DNA]</scope>
    <source>
        <strain evidence="2 3">LCS9</strain>
    </source>
</reference>
<dbReference type="InterPro" id="IPR036812">
    <property type="entry name" value="NAD(P)_OxRdtase_dom_sf"/>
</dbReference>
<dbReference type="AlphaFoldDB" id="A0A172TVR4"/>
<accession>A0A172TVR4</accession>
<protein>
    <recommendedName>
        <fullName evidence="1">NADP-dependent oxidoreductase domain-containing protein</fullName>
    </recommendedName>
</protein>
<dbReference type="Gene3D" id="3.20.20.100">
    <property type="entry name" value="NADP-dependent oxidoreductase domain"/>
    <property type="match status" value="1"/>
</dbReference>
<sequence length="330" mass="36513">MQYRKFGNTDLQVSEIGFGAWAIGGNAKVGNTPIGWGKADDATSQKALQAAVDAGINFFDTADFYGLGHSENLIGQALKGNKDAIIATKVGHRNIKESIVLDYSKAYIIEACEQSLKRLQRDAIDYYQLHSARLNHLQQGECIEAMEQLKQQGKIRYWGLSLNTFHPAPEADFLMQQNYGDGFQLVFNVINQRAIETIEQAGAKGYGIIARMPLQFGLLTGKFSANSTFAEDDHRHFRLTPGILQQTLQVLEEKVWPLAAKEQMSPTAMALSFILNHPQVSTIIPGIRTPEHVSSNTSGLKKLSSATMQQLTALRNSDWIRVLDAMEKAG</sequence>
<dbReference type="SUPFAM" id="SSF51430">
    <property type="entry name" value="NAD(P)-linked oxidoreductase"/>
    <property type="match status" value="1"/>
</dbReference>
<dbReference type="InterPro" id="IPR023210">
    <property type="entry name" value="NADP_OxRdtase_dom"/>
</dbReference>